<feature type="compositionally biased region" description="Low complexity" evidence="1">
    <location>
        <begin position="1"/>
        <end position="17"/>
    </location>
</feature>
<sequence>MMNADAPAGPSASPHPSILLGSFGQRSVYESDDDHEVRSYRSIESGAGDGDMMESFESLPPLSQSVHGGGDCRPNPNSPSVGSTPSGAIFSLNDCSALNGSGGGGGIEKGAPADTPVLETHPATAAADATLPLATPDLHALSGWIERADSAMATSSGPGSAKDAPEPAASTVALPQHVNGTLGAAADADAATSEIIVRSIASYLSLSDAESLCGSLYSSDDFSREWNLQEETTTSSSSAGGCPRRRHHLHNASRSFSRGVNSCRSIKEDEVVVDEKKNGIGDNRLCGSSAEGMVVAAADAAAGGSALSLEKRCSSVSWAGGGPTPIRQRLG</sequence>
<evidence type="ECO:0000313" key="2">
    <source>
        <dbReference type="EMBL" id="CAE2242899.1"/>
    </source>
</evidence>
<dbReference type="EMBL" id="HBKQ01024865">
    <property type="protein sequence ID" value="CAE2242899.1"/>
    <property type="molecule type" value="Transcribed_RNA"/>
</dbReference>
<organism evidence="2">
    <name type="scientific">Odontella aurita</name>
    <dbReference type="NCBI Taxonomy" id="265563"/>
    <lineage>
        <taxon>Eukaryota</taxon>
        <taxon>Sar</taxon>
        <taxon>Stramenopiles</taxon>
        <taxon>Ochrophyta</taxon>
        <taxon>Bacillariophyta</taxon>
        <taxon>Mediophyceae</taxon>
        <taxon>Biddulphiophycidae</taxon>
        <taxon>Eupodiscales</taxon>
        <taxon>Odontellaceae</taxon>
        <taxon>Odontella</taxon>
    </lineage>
</organism>
<proteinExistence type="predicted"/>
<feature type="region of interest" description="Disordered" evidence="1">
    <location>
        <begin position="1"/>
        <end position="86"/>
    </location>
</feature>
<name>A0A7S4MTW8_9STRA</name>
<reference evidence="2" key="1">
    <citation type="submission" date="2021-01" db="EMBL/GenBank/DDBJ databases">
        <authorList>
            <person name="Corre E."/>
            <person name="Pelletier E."/>
            <person name="Niang G."/>
            <person name="Scheremetjew M."/>
            <person name="Finn R."/>
            <person name="Kale V."/>
            <person name="Holt S."/>
            <person name="Cochrane G."/>
            <person name="Meng A."/>
            <person name="Brown T."/>
            <person name="Cohen L."/>
        </authorList>
    </citation>
    <scope>NUCLEOTIDE SEQUENCE</scope>
    <source>
        <strain evidence="2">Isolate 1302-5</strain>
    </source>
</reference>
<evidence type="ECO:0000256" key="1">
    <source>
        <dbReference type="SAM" id="MobiDB-lite"/>
    </source>
</evidence>
<dbReference type="AlphaFoldDB" id="A0A7S4MTW8"/>
<accession>A0A7S4MTW8</accession>
<gene>
    <name evidence="2" type="ORF">OAUR00152_LOCUS16980</name>
</gene>
<protein>
    <submittedName>
        <fullName evidence="2">Uncharacterized protein</fullName>
    </submittedName>
</protein>